<dbReference type="InterPro" id="IPR052940">
    <property type="entry name" value="Carb_Esterase_6"/>
</dbReference>
<protein>
    <submittedName>
        <fullName evidence="3">Carbohydrate esterase</fullName>
    </submittedName>
</protein>
<gene>
    <name evidence="3" type="ORF">CFP56_033618</name>
</gene>
<evidence type="ECO:0000256" key="1">
    <source>
        <dbReference type="ARBA" id="ARBA00022801"/>
    </source>
</evidence>
<dbReference type="SUPFAM" id="SSF52266">
    <property type="entry name" value="SGNH hydrolase"/>
    <property type="match status" value="1"/>
</dbReference>
<dbReference type="InterPro" id="IPR036514">
    <property type="entry name" value="SGNH_hydro_sf"/>
</dbReference>
<evidence type="ECO:0000313" key="3">
    <source>
        <dbReference type="EMBL" id="KAK7825197.1"/>
    </source>
</evidence>
<sequence>MSHEPLHKDIDTRRICGVGLGMPFAHEVLAKDPNFGVIGLVPCAIGGTMITKWADALMARGGPQVVSNYDDTETSIDVPKVFICPIFQVRLLTTFQTNFNMDM</sequence>
<dbReference type="PANTHER" id="PTHR31988">
    <property type="entry name" value="ESTERASE, PUTATIVE (DUF303)-RELATED"/>
    <property type="match status" value="1"/>
</dbReference>
<organism evidence="3 4">
    <name type="scientific">Quercus suber</name>
    <name type="common">Cork oak</name>
    <dbReference type="NCBI Taxonomy" id="58331"/>
    <lineage>
        <taxon>Eukaryota</taxon>
        <taxon>Viridiplantae</taxon>
        <taxon>Streptophyta</taxon>
        <taxon>Embryophyta</taxon>
        <taxon>Tracheophyta</taxon>
        <taxon>Spermatophyta</taxon>
        <taxon>Magnoliopsida</taxon>
        <taxon>eudicotyledons</taxon>
        <taxon>Gunneridae</taxon>
        <taxon>Pentapetalae</taxon>
        <taxon>rosids</taxon>
        <taxon>fabids</taxon>
        <taxon>Fagales</taxon>
        <taxon>Fagaceae</taxon>
        <taxon>Quercus</taxon>
    </lineage>
</organism>
<feature type="domain" description="Sialate O-acetylesterase" evidence="2">
    <location>
        <begin position="3"/>
        <end position="55"/>
    </location>
</feature>
<dbReference type="PANTHER" id="PTHR31988:SF15">
    <property type="entry name" value="ESTERASE, PUTATIVE (DUF303)-RELATED"/>
    <property type="match status" value="1"/>
</dbReference>
<dbReference type="Pfam" id="PF03629">
    <property type="entry name" value="SASA"/>
    <property type="match status" value="1"/>
</dbReference>
<accession>A0AAW0JE54</accession>
<dbReference type="AlphaFoldDB" id="A0AAW0JE54"/>
<evidence type="ECO:0000313" key="4">
    <source>
        <dbReference type="Proteomes" id="UP000237347"/>
    </source>
</evidence>
<evidence type="ECO:0000259" key="2">
    <source>
        <dbReference type="Pfam" id="PF03629"/>
    </source>
</evidence>
<name>A0AAW0JE54_QUESU</name>
<dbReference type="EMBL" id="PKMF04000581">
    <property type="protein sequence ID" value="KAK7825197.1"/>
    <property type="molecule type" value="Genomic_DNA"/>
</dbReference>
<keyword evidence="4" id="KW-1185">Reference proteome</keyword>
<dbReference type="InterPro" id="IPR005181">
    <property type="entry name" value="SASA"/>
</dbReference>
<comment type="caution">
    <text evidence="3">The sequence shown here is derived from an EMBL/GenBank/DDBJ whole genome shotgun (WGS) entry which is preliminary data.</text>
</comment>
<dbReference type="Proteomes" id="UP000237347">
    <property type="component" value="Unassembled WGS sequence"/>
</dbReference>
<dbReference type="GO" id="GO:0016787">
    <property type="term" value="F:hydrolase activity"/>
    <property type="evidence" value="ECO:0007669"/>
    <property type="project" value="UniProtKB-KW"/>
</dbReference>
<keyword evidence="1" id="KW-0378">Hydrolase</keyword>
<proteinExistence type="predicted"/>
<reference evidence="3 4" key="1">
    <citation type="journal article" date="2018" name="Sci. Data">
        <title>The draft genome sequence of cork oak.</title>
        <authorList>
            <person name="Ramos A.M."/>
            <person name="Usie A."/>
            <person name="Barbosa P."/>
            <person name="Barros P.M."/>
            <person name="Capote T."/>
            <person name="Chaves I."/>
            <person name="Simoes F."/>
            <person name="Abreu I."/>
            <person name="Carrasquinho I."/>
            <person name="Faro C."/>
            <person name="Guimaraes J.B."/>
            <person name="Mendonca D."/>
            <person name="Nobrega F."/>
            <person name="Rodrigues L."/>
            <person name="Saibo N.J.M."/>
            <person name="Varela M.C."/>
            <person name="Egas C."/>
            <person name="Matos J."/>
            <person name="Miguel C.M."/>
            <person name="Oliveira M.M."/>
            <person name="Ricardo C.P."/>
            <person name="Goncalves S."/>
        </authorList>
    </citation>
    <scope>NUCLEOTIDE SEQUENCE [LARGE SCALE GENOMIC DNA]</scope>
    <source>
        <strain evidence="4">cv. HL8</strain>
    </source>
</reference>
<dbReference type="Gene3D" id="3.40.50.1110">
    <property type="entry name" value="SGNH hydrolase"/>
    <property type="match status" value="1"/>
</dbReference>